<organism evidence="7 8">
    <name type="scientific">Aedes albopictus</name>
    <name type="common">Asian tiger mosquito</name>
    <name type="synonym">Stegomyia albopicta</name>
    <dbReference type="NCBI Taxonomy" id="7160"/>
    <lineage>
        <taxon>Eukaryota</taxon>
        <taxon>Metazoa</taxon>
        <taxon>Ecdysozoa</taxon>
        <taxon>Arthropoda</taxon>
        <taxon>Hexapoda</taxon>
        <taxon>Insecta</taxon>
        <taxon>Pterygota</taxon>
        <taxon>Neoptera</taxon>
        <taxon>Endopterygota</taxon>
        <taxon>Diptera</taxon>
        <taxon>Nematocera</taxon>
        <taxon>Culicoidea</taxon>
        <taxon>Culicidae</taxon>
        <taxon>Culicinae</taxon>
        <taxon>Aedini</taxon>
        <taxon>Aedes</taxon>
        <taxon>Stegomyia</taxon>
    </lineage>
</organism>
<dbReference type="InterPro" id="IPR050863">
    <property type="entry name" value="CenT-Element_Derived"/>
</dbReference>
<accession>A0ABM1Y982</accession>
<evidence type="ECO:0008006" key="9">
    <source>
        <dbReference type="Google" id="ProtNLM"/>
    </source>
</evidence>
<dbReference type="SUPFAM" id="SSF46689">
    <property type="entry name" value="Homeodomain-like"/>
    <property type="match status" value="2"/>
</dbReference>
<dbReference type="InterPro" id="IPR007889">
    <property type="entry name" value="HTH_Psq"/>
</dbReference>
<protein>
    <recommendedName>
        <fullName evidence="9">HTH CENPB-type domain-containing protein</fullName>
    </recommendedName>
</protein>
<evidence type="ECO:0000256" key="1">
    <source>
        <dbReference type="ARBA" id="ARBA00004123"/>
    </source>
</evidence>
<proteinExistence type="predicted"/>
<dbReference type="PANTHER" id="PTHR19303">
    <property type="entry name" value="TRANSPOSON"/>
    <property type="match status" value="1"/>
</dbReference>
<evidence type="ECO:0000256" key="4">
    <source>
        <dbReference type="PROSITE-ProRule" id="PRU00320"/>
    </source>
</evidence>
<dbReference type="InterPro" id="IPR009057">
    <property type="entry name" value="Homeodomain-like_sf"/>
</dbReference>
<evidence type="ECO:0000256" key="2">
    <source>
        <dbReference type="ARBA" id="ARBA00023125"/>
    </source>
</evidence>
<dbReference type="PROSITE" id="PS50960">
    <property type="entry name" value="HTH_PSQ"/>
    <property type="match status" value="1"/>
</dbReference>
<dbReference type="Pfam" id="PF03221">
    <property type="entry name" value="HTH_Tnp_Tc5"/>
    <property type="match status" value="1"/>
</dbReference>
<feature type="domain" description="HTH psq-type" evidence="5">
    <location>
        <begin position="33"/>
        <end position="85"/>
    </location>
</feature>
<keyword evidence="8" id="KW-1185">Reference proteome</keyword>
<dbReference type="InterPro" id="IPR006600">
    <property type="entry name" value="HTH_CenpB_DNA-bd_dom"/>
</dbReference>
<evidence type="ECO:0000259" key="5">
    <source>
        <dbReference type="PROSITE" id="PS50960"/>
    </source>
</evidence>
<dbReference type="Pfam" id="PF04218">
    <property type="entry name" value="CENP-B_N"/>
    <property type="match status" value="1"/>
</dbReference>
<reference evidence="8" key="1">
    <citation type="journal article" date="2015" name="Proc. Natl. Acad. Sci. U.S.A.">
        <title>Genome sequence of the Asian Tiger mosquito, Aedes albopictus, reveals insights into its biology, genetics, and evolution.</title>
        <authorList>
            <person name="Chen X.G."/>
            <person name="Jiang X."/>
            <person name="Gu J."/>
            <person name="Xu M."/>
            <person name="Wu Y."/>
            <person name="Deng Y."/>
            <person name="Zhang C."/>
            <person name="Bonizzoni M."/>
            <person name="Dermauw W."/>
            <person name="Vontas J."/>
            <person name="Armbruster P."/>
            <person name="Huang X."/>
            <person name="Yang Y."/>
            <person name="Zhang H."/>
            <person name="He W."/>
            <person name="Peng H."/>
            <person name="Liu Y."/>
            <person name="Wu K."/>
            <person name="Chen J."/>
            <person name="Lirakis M."/>
            <person name="Topalis P."/>
            <person name="Van Leeuwen T."/>
            <person name="Hall A.B."/>
            <person name="Jiang X."/>
            <person name="Thorpe C."/>
            <person name="Mueller R.L."/>
            <person name="Sun C."/>
            <person name="Waterhouse R.M."/>
            <person name="Yan G."/>
            <person name="Tu Z.J."/>
            <person name="Fang X."/>
            <person name="James A.A."/>
        </authorList>
    </citation>
    <scope>NUCLEOTIDE SEQUENCE [LARGE SCALE GENOMIC DNA]</scope>
    <source>
        <strain evidence="8">Foshan</strain>
    </source>
</reference>
<evidence type="ECO:0000313" key="7">
    <source>
        <dbReference type="EnsemblMetazoa" id="AALFPA23_006951.P9188"/>
    </source>
</evidence>
<feature type="domain" description="HTH CENPB-type" evidence="6">
    <location>
        <begin position="96"/>
        <end position="167"/>
    </location>
</feature>
<evidence type="ECO:0000259" key="6">
    <source>
        <dbReference type="PROSITE" id="PS51253"/>
    </source>
</evidence>
<dbReference type="RefSeq" id="XP_029730316.2">
    <property type="nucleotide sequence ID" value="XM_029874456.2"/>
</dbReference>
<dbReference type="PANTHER" id="PTHR19303:SF73">
    <property type="entry name" value="PROTEIN PDC2"/>
    <property type="match status" value="1"/>
</dbReference>
<dbReference type="GeneID" id="109417933"/>
<feature type="DNA-binding region" description="H-T-H motif" evidence="4">
    <location>
        <begin position="61"/>
        <end position="81"/>
    </location>
</feature>
<name>A0ABM1Y982_AEDAL</name>
<dbReference type="EnsemblMetazoa" id="AALFPA23_006951.R9188">
    <property type="protein sequence ID" value="AALFPA23_006951.P9188"/>
    <property type="gene ID" value="AALFPA23_006951"/>
</dbReference>
<keyword evidence="2 4" id="KW-0238">DNA-binding</keyword>
<dbReference type="InterPro" id="IPR004875">
    <property type="entry name" value="DDE_SF_endonuclease_dom"/>
</dbReference>
<dbReference type="Proteomes" id="UP000069940">
    <property type="component" value="Unassembled WGS sequence"/>
</dbReference>
<evidence type="ECO:0000256" key="3">
    <source>
        <dbReference type="ARBA" id="ARBA00023242"/>
    </source>
</evidence>
<keyword evidence="3 4" id="KW-0539">Nucleus</keyword>
<dbReference type="Gene3D" id="1.10.10.60">
    <property type="entry name" value="Homeodomain-like"/>
    <property type="match status" value="2"/>
</dbReference>
<reference evidence="7" key="2">
    <citation type="submission" date="2025-05" db="UniProtKB">
        <authorList>
            <consortium name="EnsemblMetazoa"/>
        </authorList>
    </citation>
    <scope>IDENTIFICATION</scope>
    <source>
        <strain evidence="7">Foshan</strain>
    </source>
</reference>
<dbReference type="PROSITE" id="PS51253">
    <property type="entry name" value="HTH_CENPB"/>
    <property type="match status" value="1"/>
</dbReference>
<sequence>MTRWHFQILGSSVVKILCEKMDGEIVPKMEEKKTEKRKINVLTIAQRINIIDEFEAGGSKVSDIARRFRVPQSTVSTILKNREKWRQKKLQNGNLQGKRAKAPVDGRLERAVIIFVSQARQSNIPLSGQIIRQKACQLAEKLGVTDFKGSSGWLFKFLKRHKISFKKLCGESAAVDTSMAKNWMTNVLPEIIREYEAKDIYNADETGLFYKCLPDKTYAFQSETCHGGKYSKQRLTVLCAANMDGTDKLPLLVIGKSRRPRCFKNVKSLPVEYEANAKAWMTSVLFEKWILEVDRRMTAENRSILMFVDNCTAHPKAIQDKLHSIKLAFFPPNATSVLQPLDLGIIKSLKH</sequence>
<dbReference type="SMART" id="SM00674">
    <property type="entry name" value="CENPB"/>
    <property type="match status" value="1"/>
</dbReference>
<comment type="subcellular location">
    <subcellularLocation>
        <location evidence="1 4">Nucleus</location>
    </subcellularLocation>
</comment>
<dbReference type="Pfam" id="PF03184">
    <property type="entry name" value="DDE_1"/>
    <property type="match status" value="1"/>
</dbReference>
<evidence type="ECO:0000313" key="8">
    <source>
        <dbReference type="Proteomes" id="UP000069940"/>
    </source>
</evidence>